<comment type="caution">
    <text evidence="1">The sequence shown here is derived from an EMBL/GenBank/DDBJ whole genome shotgun (WGS) entry which is preliminary data.</text>
</comment>
<evidence type="ECO:0000313" key="1">
    <source>
        <dbReference type="EMBL" id="NNG36917.1"/>
    </source>
</evidence>
<dbReference type="EMBL" id="JABEND010000009">
    <property type="protein sequence ID" value="NNG36917.1"/>
    <property type="molecule type" value="Genomic_DNA"/>
</dbReference>
<keyword evidence="2" id="KW-1185">Reference proteome</keyword>
<dbReference type="RefSeq" id="WP_171200624.1">
    <property type="nucleotide sequence ID" value="NZ_JABEND010000009.1"/>
</dbReference>
<organism evidence="1 2">
    <name type="scientific">Nakamurella aerolata</name>
    <dbReference type="NCBI Taxonomy" id="1656892"/>
    <lineage>
        <taxon>Bacteria</taxon>
        <taxon>Bacillati</taxon>
        <taxon>Actinomycetota</taxon>
        <taxon>Actinomycetes</taxon>
        <taxon>Nakamurellales</taxon>
        <taxon>Nakamurellaceae</taxon>
        <taxon>Nakamurella</taxon>
    </lineage>
</organism>
<evidence type="ECO:0000313" key="2">
    <source>
        <dbReference type="Proteomes" id="UP000562984"/>
    </source>
</evidence>
<reference evidence="1 2" key="1">
    <citation type="submission" date="2020-05" db="EMBL/GenBank/DDBJ databases">
        <title>Nakamurella sp. DB0629 isolated from air conditioner.</title>
        <authorList>
            <person name="Kim D.H."/>
            <person name="Kim D.-U."/>
        </authorList>
    </citation>
    <scope>NUCLEOTIDE SEQUENCE [LARGE SCALE GENOMIC DNA]</scope>
    <source>
        <strain evidence="1 2">DB0629</strain>
    </source>
</reference>
<gene>
    <name evidence="1" type="ORF">HKD39_14595</name>
</gene>
<protein>
    <submittedName>
        <fullName evidence="1">Uncharacterized protein</fullName>
    </submittedName>
</protein>
<dbReference type="Proteomes" id="UP000562984">
    <property type="component" value="Unassembled WGS sequence"/>
</dbReference>
<proteinExistence type="predicted"/>
<sequence>MDAPTYWGTRAELVADYGADHGAEAVAPERFDRADAHGTSCRIGGPGHWRFGWQDNEFTIAHGPGSDRAIEPEQVAVLARSDVRAYCERYGAGDEAGAAALCSVISAETGEGHHLSERPMTGDRISFDHYADTRYSLDHRILDEIVTSHASVHLEQMSTHTWWCHINLPGGGFIELDLRDVRVIEMGGPLPPVTVSPLVPGLVHWIDGAGREHLCDDHEARVCRCECGAEKPGGAT</sequence>
<name>A0A849AAD1_9ACTN</name>
<dbReference type="AlphaFoldDB" id="A0A849AAD1"/>
<accession>A0A849AAD1</accession>